<dbReference type="SUPFAM" id="SSF110391">
    <property type="entry name" value="GlpP-like"/>
    <property type="match status" value="1"/>
</dbReference>
<dbReference type="Proteomes" id="UP000029622">
    <property type="component" value="Unassembled WGS sequence"/>
</dbReference>
<dbReference type="PANTHER" id="PTHR35787:SF1">
    <property type="entry name" value="GLYCEROL UPTAKE OPERON ANTITERMINATOR REGULATORY PROTEIN"/>
    <property type="match status" value="1"/>
</dbReference>
<dbReference type="GO" id="GO:0006071">
    <property type="term" value="P:glycerol metabolic process"/>
    <property type="evidence" value="ECO:0007669"/>
    <property type="project" value="InterPro"/>
</dbReference>
<evidence type="ECO:0000313" key="2">
    <source>
        <dbReference type="Proteomes" id="UP000029622"/>
    </source>
</evidence>
<dbReference type="STRING" id="1156417.Y919_03320"/>
<dbReference type="GO" id="GO:0006355">
    <property type="term" value="P:regulation of DNA-templated transcription"/>
    <property type="evidence" value="ECO:0007669"/>
    <property type="project" value="InterPro"/>
</dbReference>
<dbReference type="EMBL" id="AZTB01000010">
    <property type="protein sequence ID" value="KGG80948.1"/>
    <property type="molecule type" value="Genomic_DNA"/>
</dbReference>
<dbReference type="PANTHER" id="PTHR35787">
    <property type="entry name" value="GLYCEROL UPTAKE OPERON ANTITERMINATOR REGULATORY PROTEIN"/>
    <property type="match status" value="1"/>
</dbReference>
<dbReference type="InterPro" id="IPR013785">
    <property type="entry name" value="Aldolase_TIM"/>
</dbReference>
<dbReference type="InterPro" id="IPR006699">
    <property type="entry name" value="GlpP"/>
</dbReference>
<reference evidence="1 2" key="1">
    <citation type="submission" date="2013-12" db="EMBL/GenBank/DDBJ databases">
        <title>Draft genome sequence of Caloranaerobacter sp. H53214.</title>
        <authorList>
            <person name="Jiang L.J."/>
            <person name="Shao Z.Z."/>
            <person name="Long M.N."/>
        </authorList>
    </citation>
    <scope>NUCLEOTIDE SEQUENCE [LARGE SCALE GENOMIC DNA]</scope>
    <source>
        <strain evidence="1 2">H53214</strain>
    </source>
</reference>
<dbReference type="RefSeq" id="WP_035162393.1">
    <property type="nucleotide sequence ID" value="NZ_AZTB01000010.1"/>
</dbReference>
<dbReference type="AlphaFoldDB" id="A0A096BJK4"/>
<accession>A0A096BJK4</accession>
<organism evidence="1 2">
    <name type="scientific">Caloranaerobacter azorensis H53214</name>
    <dbReference type="NCBI Taxonomy" id="1156417"/>
    <lineage>
        <taxon>Bacteria</taxon>
        <taxon>Bacillati</taxon>
        <taxon>Bacillota</taxon>
        <taxon>Tissierellia</taxon>
        <taxon>Tissierellales</taxon>
        <taxon>Thermohalobacteraceae</taxon>
        <taxon>Caloranaerobacter</taxon>
    </lineage>
</organism>
<proteinExistence type="predicted"/>
<name>A0A096BJK4_9FIRM</name>
<comment type="caution">
    <text evidence="1">The sequence shown here is derived from an EMBL/GenBank/DDBJ whole genome shotgun (WGS) entry which is preliminary data.</text>
</comment>
<dbReference type="PIRSF" id="PIRSF016897">
    <property type="entry name" value="GlpP"/>
    <property type="match status" value="1"/>
</dbReference>
<evidence type="ECO:0000313" key="1">
    <source>
        <dbReference type="EMBL" id="KGG80948.1"/>
    </source>
</evidence>
<gene>
    <name evidence="1" type="ORF">Y919_03320</name>
</gene>
<dbReference type="Pfam" id="PF04309">
    <property type="entry name" value="G3P_antiterm"/>
    <property type="match status" value="1"/>
</dbReference>
<sequence length="188" mass="20961">MKNIFFSKVFENPIIAAVNNIEKLDRAVSSPTEIIFLLVGDIFNLKKIVDEVKSKEMSIYVHLDLMEGFSKDIVALKYINENIKPDGIITTKSNLIKFAKNLGIFTIQRLFILDSLSLETGISSVLSTKPDAVEILPGIMPKITQEIHKKTHLPIITGGLIKEKEDVINSLNAGAIGVSTSKEEIWYM</sequence>
<protein>
    <submittedName>
        <fullName evidence="1">Antiterminator</fullName>
    </submittedName>
</protein>
<dbReference type="Gene3D" id="3.20.20.70">
    <property type="entry name" value="Aldolase class I"/>
    <property type="match status" value="1"/>
</dbReference>